<comment type="caution">
    <text evidence="1">The sequence shown here is derived from an EMBL/GenBank/DDBJ whole genome shotgun (WGS) entry which is preliminary data.</text>
</comment>
<reference evidence="2" key="1">
    <citation type="submission" date="2012-11" db="EMBL/GenBank/DDBJ databases">
        <authorList>
            <person name="Singh A."/>
            <person name="Pinnaka A.K."/>
            <person name="Vaidya B."/>
        </authorList>
    </citation>
    <scope>NUCLEOTIDE SEQUENCE [LARGE SCALE GENOMIC DNA]</scope>
    <source>
        <strain evidence="2">AK23</strain>
    </source>
</reference>
<protein>
    <submittedName>
        <fullName evidence="1">Uncharacterized protein</fullName>
    </submittedName>
</protein>
<dbReference type="Proteomes" id="UP000019464">
    <property type="component" value="Unassembled WGS sequence"/>
</dbReference>
<sequence length="84" mass="9427">MLAENLENLVQKERLQSEQRGEIRGIQKGRVEGRMEGRMEGEQASQVKIAHNLISRTDMDDATIADVSGLPIEEVIKLRSASKH</sequence>
<dbReference type="AlphaFoldDB" id="W9UZT5"/>
<dbReference type="PATRIC" id="fig|1229521.3.peg.3770"/>
<gene>
    <name evidence="1" type="ORF">D791_03743</name>
</gene>
<reference evidence="1 2" key="2">
    <citation type="journal article" date="2015" name="Syst. Appl. Microbiol.">
        <title>Nitrincola nitratireducens sp. nov. isolated from a haloalkaline crater lake.</title>
        <authorList>
            <person name="Singh A."/>
            <person name="Vaidya B."/>
            <person name="Tanuku N.R."/>
            <person name="Pinnaka A.K."/>
        </authorList>
    </citation>
    <scope>NUCLEOTIDE SEQUENCE [LARGE SCALE GENOMIC DNA]</scope>
    <source>
        <strain evidence="1 2">AK23</strain>
    </source>
</reference>
<keyword evidence="2" id="KW-1185">Reference proteome</keyword>
<evidence type="ECO:0000313" key="2">
    <source>
        <dbReference type="Proteomes" id="UP000019464"/>
    </source>
</evidence>
<dbReference type="RefSeq" id="WP_237748696.1">
    <property type="nucleotide sequence ID" value="NZ_AONB01000026.1"/>
</dbReference>
<accession>W9UZT5</accession>
<proteinExistence type="predicted"/>
<dbReference type="EMBL" id="AONB01000026">
    <property type="protein sequence ID" value="EXJ09357.1"/>
    <property type="molecule type" value="Genomic_DNA"/>
</dbReference>
<organism evidence="1 2">
    <name type="scientific">Nitrincola nitratireducens</name>
    <dbReference type="NCBI Taxonomy" id="1229521"/>
    <lineage>
        <taxon>Bacteria</taxon>
        <taxon>Pseudomonadati</taxon>
        <taxon>Pseudomonadota</taxon>
        <taxon>Gammaproteobacteria</taxon>
        <taxon>Oceanospirillales</taxon>
        <taxon>Oceanospirillaceae</taxon>
        <taxon>Nitrincola</taxon>
    </lineage>
</organism>
<evidence type="ECO:0000313" key="1">
    <source>
        <dbReference type="EMBL" id="EXJ09357.1"/>
    </source>
</evidence>
<name>W9UZT5_9GAMM</name>